<keyword evidence="4" id="KW-0812">Transmembrane</keyword>
<reference evidence="6 7" key="1">
    <citation type="journal article" date="2012" name="Eukaryot. Cell">
        <title>Draft genome sequence of Wickerhamomyces ciferrii NRRL Y-1031 F-60-10.</title>
        <authorList>
            <person name="Schneider J."/>
            <person name="Andrea H."/>
            <person name="Blom J."/>
            <person name="Jaenicke S."/>
            <person name="Ruckert C."/>
            <person name="Schorsch C."/>
            <person name="Szczepanowski R."/>
            <person name="Farwick M."/>
            <person name="Goesmann A."/>
            <person name="Puhler A."/>
            <person name="Schaffer S."/>
            <person name="Tauch A."/>
            <person name="Kohler T."/>
            <person name="Brinkrolf K."/>
        </authorList>
    </citation>
    <scope>NUCLEOTIDE SEQUENCE [LARGE SCALE GENOMIC DNA]</scope>
    <source>
        <strain evidence="7">ATCC 14091 / BCRC 22168 / CBS 111 / JCM 3599 / NBRC 0793 / NRRL Y-1031 F-60-10</strain>
    </source>
</reference>
<feature type="transmembrane region" description="Helical" evidence="4">
    <location>
        <begin position="155"/>
        <end position="177"/>
    </location>
</feature>
<keyword evidence="4" id="KW-1133">Transmembrane helix</keyword>
<protein>
    <submittedName>
        <fullName evidence="6">Riboflavin transporter</fullName>
    </submittedName>
</protein>
<dbReference type="Pfam" id="PF07690">
    <property type="entry name" value="MFS_1"/>
    <property type="match status" value="1"/>
</dbReference>
<dbReference type="GO" id="GO:0032218">
    <property type="term" value="P:riboflavin transport"/>
    <property type="evidence" value="ECO:0007669"/>
    <property type="project" value="TreeGrafter"/>
</dbReference>
<dbReference type="Gene3D" id="1.20.1250.20">
    <property type="entry name" value="MFS general substrate transporter like domains"/>
    <property type="match status" value="1"/>
</dbReference>
<proteinExistence type="inferred from homology"/>
<dbReference type="GO" id="GO:0022857">
    <property type="term" value="F:transmembrane transporter activity"/>
    <property type="evidence" value="ECO:0007669"/>
    <property type="project" value="InterPro"/>
</dbReference>
<organism evidence="6 7">
    <name type="scientific">Wickerhamomyces ciferrii (strain ATCC 14091 / BCRC 22168 / CBS 111 / JCM 3599 / NBRC 0793 / NRRL Y-1031 F-60-10)</name>
    <name type="common">Yeast</name>
    <name type="synonym">Pichia ciferrii</name>
    <dbReference type="NCBI Taxonomy" id="1206466"/>
    <lineage>
        <taxon>Eukaryota</taxon>
        <taxon>Fungi</taxon>
        <taxon>Dikarya</taxon>
        <taxon>Ascomycota</taxon>
        <taxon>Saccharomycotina</taxon>
        <taxon>Saccharomycetes</taxon>
        <taxon>Phaffomycetales</taxon>
        <taxon>Wickerhamomycetaceae</taxon>
        <taxon>Wickerhamomyces</taxon>
    </lineage>
</organism>
<feature type="transmembrane region" description="Helical" evidence="4">
    <location>
        <begin position="310"/>
        <end position="328"/>
    </location>
</feature>
<feature type="transmembrane region" description="Helical" evidence="4">
    <location>
        <begin position="189"/>
        <end position="209"/>
    </location>
</feature>
<feature type="transmembrane region" description="Helical" evidence="4">
    <location>
        <begin position="102"/>
        <end position="125"/>
    </location>
</feature>
<dbReference type="InterPro" id="IPR036259">
    <property type="entry name" value="MFS_trans_sf"/>
</dbReference>
<evidence type="ECO:0000259" key="5">
    <source>
        <dbReference type="PROSITE" id="PS50850"/>
    </source>
</evidence>
<keyword evidence="4" id="KW-0472">Membrane</keyword>
<feature type="domain" description="Major facilitator superfamily (MFS) profile" evidence="5">
    <location>
        <begin position="62"/>
        <end position="457"/>
    </location>
</feature>
<feature type="transmembrane region" description="Helical" evidence="4">
    <location>
        <begin position="221"/>
        <end position="241"/>
    </location>
</feature>
<feature type="transmembrane region" description="Helical" evidence="4">
    <location>
        <begin position="132"/>
        <end position="149"/>
    </location>
</feature>
<evidence type="ECO:0000256" key="1">
    <source>
        <dbReference type="ARBA" id="ARBA00004141"/>
    </source>
</evidence>
<dbReference type="Proteomes" id="UP000009328">
    <property type="component" value="Unassembled WGS sequence"/>
</dbReference>
<gene>
    <name evidence="6" type="ORF">BN7_5832</name>
</gene>
<evidence type="ECO:0000313" key="6">
    <source>
        <dbReference type="EMBL" id="CCH46241.1"/>
    </source>
</evidence>
<feature type="transmembrane region" description="Helical" evidence="4">
    <location>
        <begin position="431"/>
        <end position="452"/>
    </location>
</feature>
<feature type="region of interest" description="Disordered" evidence="3">
    <location>
        <begin position="1"/>
        <end position="30"/>
    </location>
</feature>
<feature type="transmembrane region" description="Helical" evidence="4">
    <location>
        <begin position="406"/>
        <end position="425"/>
    </location>
</feature>
<name>K0KSV6_WICCF</name>
<dbReference type="InterPro" id="IPR020846">
    <property type="entry name" value="MFS_dom"/>
</dbReference>
<keyword evidence="7" id="KW-1185">Reference proteome</keyword>
<dbReference type="CDD" id="cd17352">
    <property type="entry name" value="MFS_MCT_SLC16"/>
    <property type="match status" value="1"/>
</dbReference>
<comment type="similarity">
    <text evidence="2">Belongs to the major facilitator superfamily. Monocarboxylate porter (TC 2.A.1.13) family.</text>
</comment>
<comment type="subcellular location">
    <subcellularLocation>
        <location evidence="1">Membrane</location>
        <topology evidence="1">Multi-pass membrane protein</topology>
    </subcellularLocation>
</comment>
<dbReference type="GO" id="GO:0016020">
    <property type="term" value="C:membrane"/>
    <property type="evidence" value="ECO:0007669"/>
    <property type="project" value="UniProtKB-SubCell"/>
</dbReference>
<feature type="transmembrane region" description="Helical" evidence="4">
    <location>
        <begin position="367"/>
        <end position="385"/>
    </location>
</feature>
<dbReference type="InterPro" id="IPR050327">
    <property type="entry name" value="Proton-linked_MCT"/>
</dbReference>
<feature type="compositionally biased region" description="Basic and acidic residues" evidence="3">
    <location>
        <begin position="1"/>
        <end position="13"/>
    </location>
</feature>
<feature type="transmembrane region" description="Helical" evidence="4">
    <location>
        <begin position="65"/>
        <end position="90"/>
    </location>
</feature>
<dbReference type="PANTHER" id="PTHR11360:SF177">
    <property type="entry name" value="RIBOFLAVIN TRANSPORTER MCH5"/>
    <property type="match status" value="1"/>
</dbReference>
<feature type="compositionally biased region" description="Polar residues" evidence="3">
    <location>
        <begin position="16"/>
        <end position="30"/>
    </location>
</feature>
<evidence type="ECO:0000256" key="3">
    <source>
        <dbReference type="SAM" id="MobiDB-lite"/>
    </source>
</evidence>
<dbReference type="InterPro" id="IPR011701">
    <property type="entry name" value="MFS"/>
</dbReference>
<evidence type="ECO:0000256" key="4">
    <source>
        <dbReference type="SAM" id="Phobius"/>
    </source>
</evidence>
<dbReference type="InParanoid" id="K0KSV6"/>
<dbReference type="PANTHER" id="PTHR11360">
    <property type="entry name" value="MONOCARBOXYLATE TRANSPORTER"/>
    <property type="match status" value="1"/>
</dbReference>
<accession>K0KSV6</accession>
<dbReference type="eggNOG" id="KOG2504">
    <property type="taxonomic scope" value="Eukaryota"/>
</dbReference>
<feature type="transmembrane region" description="Helical" evidence="4">
    <location>
        <begin position="340"/>
        <end position="361"/>
    </location>
</feature>
<evidence type="ECO:0000313" key="7">
    <source>
        <dbReference type="Proteomes" id="UP000009328"/>
    </source>
</evidence>
<comment type="caution">
    <text evidence="6">The sequence shown here is derived from an EMBL/GenBank/DDBJ whole genome shotgun (WGS) entry which is preliminary data.</text>
</comment>
<dbReference type="EMBL" id="CAIF01000235">
    <property type="protein sequence ID" value="CCH46241.1"/>
    <property type="molecule type" value="Genomic_DNA"/>
</dbReference>
<dbReference type="SUPFAM" id="SSF103473">
    <property type="entry name" value="MFS general substrate transporter"/>
    <property type="match status" value="1"/>
</dbReference>
<dbReference type="PROSITE" id="PS50850">
    <property type="entry name" value="MFS"/>
    <property type="match status" value="1"/>
</dbReference>
<dbReference type="HOGENOM" id="CLU_001265_1_0_1"/>
<feature type="transmembrane region" description="Helical" evidence="4">
    <location>
        <begin position="277"/>
        <end position="298"/>
    </location>
</feature>
<evidence type="ECO:0000256" key="2">
    <source>
        <dbReference type="ARBA" id="ARBA00006727"/>
    </source>
</evidence>
<sequence>MTSKDSDLRDLEKNQPIGNADSNSNGIQNLTSRYSNHDSKELNETVHLIDEEIEFPEGGWEAYKVVAGGFFTLMITFGLMNTIGAIQAYLTNHQLKNESSSTIGWTFSIHYLVAYAFCLIAGPLFDWKGGRLCAIIGSILLVAGLFITANCDEVYQILLAYGFIVGSGTCLLYTSGLGAVSHYFKRKRATALGISSLGGSVGGVVWPLMLRQLYPKIGYVWSMRVLALCCGICASLACLSVKSRLKKQKEDVIIEKNPIKFMNSSLALRDLFKEKRFLYLTFSIFFCEFSLLMVMTYITSYTIHQGYSESQGFLVLIILNAIGLLGRVIPKYLGDVYGSFNIMIATVGSCAIFILAIWLPFGHNLSVLYAFAGLYGFSSSSTLSLTPVTCGQISRTEDFGKRYGTVYFISSFGNLLALPIGGALIKDGPNGFQNFIILAGVTEVVSVVFFILARYECVGMKWAKI</sequence>
<dbReference type="AlphaFoldDB" id="K0KSV6"/>